<dbReference type="CDD" id="cd06558">
    <property type="entry name" value="crotonase-like"/>
    <property type="match status" value="1"/>
</dbReference>
<dbReference type="InterPro" id="IPR018376">
    <property type="entry name" value="Enoyl-CoA_hyd/isom_CS"/>
</dbReference>
<reference evidence="5" key="2">
    <citation type="submission" date="2016-06" db="EMBL/GenBank/DDBJ databases">
        <authorList>
            <person name="Olsen C.W."/>
            <person name="Carey S."/>
            <person name="Hinshaw L."/>
            <person name="Karasin A.I."/>
        </authorList>
    </citation>
    <scope>NUCLEOTIDE SEQUENCE [LARGE SCALE GENOMIC DNA]</scope>
    <source>
        <strain evidence="5">PM4</strain>
    </source>
</reference>
<dbReference type="EMBL" id="LT719092">
    <property type="protein sequence ID" value="SJK84701.1"/>
    <property type="molecule type" value="Genomic_DNA"/>
</dbReference>
<dbReference type="Pfam" id="PF00378">
    <property type="entry name" value="ECH_1"/>
    <property type="match status" value="1"/>
</dbReference>
<keyword evidence="2" id="KW-0456">Lyase</keyword>
<dbReference type="Proteomes" id="UP000187822">
    <property type="component" value="Chromosome I"/>
</dbReference>
<reference evidence="6" key="3">
    <citation type="submission" date="2016-06" db="EMBL/GenBank/DDBJ databases">
        <authorList>
            <person name="Toshchakov V.S."/>
        </authorList>
    </citation>
    <scope>NUCLEOTIDE SEQUENCE [LARGE SCALE GENOMIC DNA]</scope>
    <source>
        <strain>PM4 (JCM 30641</strain>
        <strain evidence="6">\VKM B-2940)</strain>
    </source>
</reference>
<dbReference type="InterPro" id="IPR029045">
    <property type="entry name" value="ClpP/crotonase-like_dom_sf"/>
</dbReference>
<dbReference type="KEGG" id="cdiv:CPM_0854"/>
<evidence type="ECO:0000256" key="1">
    <source>
        <dbReference type="ARBA" id="ARBA00005254"/>
    </source>
</evidence>
<name>A0A1N5UAQ3_9ARCH</name>
<evidence type="ECO:0000313" key="5">
    <source>
        <dbReference type="EMBL" id="SJK84701.1"/>
    </source>
</evidence>
<evidence type="ECO:0000313" key="6">
    <source>
        <dbReference type="Proteomes" id="UP000187822"/>
    </source>
</evidence>
<dbReference type="EMBL" id="LT671858">
    <property type="protein sequence ID" value="SIM57345.1"/>
    <property type="molecule type" value="Genomic_DNA"/>
</dbReference>
<dbReference type="RefSeq" id="WP_077076166.1">
    <property type="nucleotide sequence ID" value="NZ_LT671858.1"/>
</dbReference>
<dbReference type="PANTHER" id="PTHR11941">
    <property type="entry name" value="ENOYL-COA HYDRATASE-RELATED"/>
    <property type="match status" value="1"/>
</dbReference>
<dbReference type="OrthoDB" id="27846at2157"/>
<dbReference type="SUPFAM" id="SSF52096">
    <property type="entry name" value="ClpP/crotonase"/>
    <property type="match status" value="1"/>
</dbReference>
<dbReference type="PANTHER" id="PTHR11941:SF54">
    <property type="entry name" value="ENOYL-COA HYDRATASE, MITOCHONDRIAL"/>
    <property type="match status" value="1"/>
</dbReference>
<dbReference type="InterPro" id="IPR014748">
    <property type="entry name" value="Enoyl-CoA_hydra_C"/>
</dbReference>
<evidence type="ECO:0000313" key="7">
    <source>
        <dbReference type="Proteomes" id="UP000195607"/>
    </source>
</evidence>
<reference evidence="4 7" key="1">
    <citation type="submission" date="2016-04" db="EMBL/GenBank/DDBJ databases">
        <authorList>
            <person name="Evans L.H."/>
            <person name="Alamgir A."/>
            <person name="Owens N."/>
            <person name="Weber N.D."/>
            <person name="Virtaneva K."/>
            <person name="Barbian K."/>
            <person name="Babar A."/>
            <person name="Rosenke K."/>
        </authorList>
    </citation>
    <scope>NUCLEOTIDE SEQUENCE [LARGE SCALE GENOMIC DNA]</scope>
    <source>
        <strain evidence="4">S5</strain>
        <strain evidence="7">S5(T) (JCM 30642 \VKM B-2941)</strain>
    </source>
</reference>
<evidence type="ECO:0000256" key="2">
    <source>
        <dbReference type="ARBA" id="ARBA00023239"/>
    </source>
</evidence>
<evidence type="ECO:0000256" key="3">
    <source>
        <dbReference type="RuleBase" id="RU003707"/>
    </source>
</evidence>
<keyword evidence="6" id="KW-1185">Reference proteome</keyword>
<proteinExistence type="inferred from homology"/>
<accession>A0A1N5UAQ3</accession>
<dbReference type="Gene3D" id="3.90.226.10">
    <property type="entry name" value="2-enoyl-CoA Hydratase, Chain A, domain 1"/>
    <property type="match status" value="1"/>
</dbReference>
<dbReference type="Gene3D" id="1.10.12.10">
    <property type="entry name" value="Lyase 2-enoyl-coa Hydratase, Chain A, domain 2"/>
    <property type="match status" value="1"/>
</dbReference>
<comment type="similarity">
    <text evidence="1 3">Belongs to the enoyl-CoA hydratase/isomerase family.</text>
</comment>
<dbReference type="GeneID" id="41588131"/>
<evidence type="ECO:0000313" key="4">
    <source>
        <dbReference type="EMBL" id="SIM57345.1"/>
    </source>
</evidence>
<dbReference type="InterPro" id="IPR001753">
    <property type="entry name" value="Enoyl-CoA_hydra/iso"/>
</dbReference>
<protein>
    <submittedName>
        <fullName evidence="4">Enoyl-CoA hydratase</fullName>
    </submittedName>
</protein>
<dbReference type="AlphaFoldDB" id="A0A1N5UAQ3"/>
<gene>
    <name evidence="5" type="ORF">CPM_0854</name>
    <name evidence="4" type="ORF">CSP5_0857</name>
</gene>
<dbReference type="PROSITE" id="PS00166">
    <property type="entry name" value="ENOYL_COA_HYDRATASE"/>
    <property type="match status" value="1"/>
</dbReference>
<dbReference type="GO" id="GO:0006635">
    <property type="term" value="P:fatty acid beta-oxidation"/>
    <property type="evidence" value="ECO:0007669"/>
    <property type="project" value="TreeGrafter"/>
</dbReference>
<dbReference type="Proteomes" id="UP000195607">
    <property type="component" value="Chromosome I"/>
</dbReference>
<organism evidence="4 7">
    <name type="scientific">Cuniculiplasma divulgatum</name>
    <dbReference type="NCBI Taxonomy" id="1673428"/>
    <lineage>
        <taxon>Archaea</taxon>
        <taxon>Methanobacteriati</taxon>
        <taxon>Thermoplasmatota</taxon>
        <taxon>Thermoplasmata</taxon>
        <taxon>Thermoplasmatales</taxon>
        <taxon>Cuniculiplasmataceae</taxon>
        <taxon>Cuniculiplasma</taxon>
    </lineage>
</organism>
<dbReference type="GO" id="GO:0016829">
    <property type="term" value="F:lyase activity"/>
    <property type="evidence" value="ECO:0007669"/>
    <property type="project" value="UniProtKB-KW"/>
</dbReference>
<sequence>MKNIMVEKEGRLLKIFINREKKLNPLDIETIEEIGEALKDEKYIGIISGMNKAFSAGADINVFLNLDPVTAFDFSKRGHQVMDFIEERQMPVIAAIHGFALGGGFELALACDIRIAHPDTYFGLPEVTLGIIPGFGGTQRLRNLVGDKMAFQLASLGTKVDSNRALNLGIISEINEKYMEKAIEIGKQYEALPYESLAYIKELTRGKNRDLFDREKEYFGNMFKTENQREGARAFIEKRKANFNTKINNSLFE</sequence>
<dbReference type="STRING" id="1673428.CPM_0854"/>